<dbReference type="EnsemblPlants" id="KQK12131">
    <property type="protein sequence ID" value="KQK12131"/>
    <property type="gene ID" value="BRADI_1g01795v3"/>
</dbReference>
<dbReference type="Proteomes" id="UP000008810">
    <property type="component" value="Chromosome 1"/>
</dbReference>
<feature type="region of interest" description="Disordered" evidence="1">
    <location>
        <begin position="139"/>
        <end position="158"/>
    </location>
</feature>
<evidence type="ECO:0000313" key="4">
    <source>
        <dbReference type="Proteomes" id="UP000008810"/>
    </source>
</evidence>
<dbReference type="EMBL" id="CM000880">
    <property type="protein sequence ID" value="KQK12131.1"/>
    <property type="molecule type" value="Genomic_DNA"/>
</dbReference>
<feature type="region of interest" description="Disordered" evidence="1">
    <location>
        <begin position="35"/>
        <end position="128"/>
    </location>
</feature>
<name>A0A0Q3J2H4_BRADI</name>
<sequence>MASPAPSSSPAPPPFLPPLVSHGNGAAMADQLATWRGKAQGGEALLLSDAPAPPSPSSPVRDGIDPGRRRTPPPLCAPLRRPSFSLATRHGKRRKEERRSSSPALRRRLSLLAGAGIGSGRRRTPPPPRVAALLLLSAPHSAAPPFPQRPGAGRRKEERALLLLSGAPAPPSPSSAVRDGVGPGRRRRLLD</sequence>
<protein>
    <submittedName>
        <fullName evidence="2 3">Uncharacterized protein</fullName>
    </submittedName>
</protein>
<reference evidence="3" key="3">
    <citation type="submission" date="2018-08" db="UniProtKB">
        <authorList>
            <consortium name="EnsemblPlants"/>
        </authorList>
    </citation>
    <scope>IDENTIFICATION</scope>
    <source>
        <strain evidence="3">cv. Bd21</strain>
    </source>
</reference>
<dbReference type="AlphaFoldDB" id="A0A0Q3J2H4"/>
<organism evidence="2">
    <name type="scientific">Brachypodium distachyon</name>
    <name type="common">Purple false brome</name>
    <name type="synonym">Trachynia distachya</name>
    <dbReference type="NCBI Taxonomy" id="15368"/>
    <lineage>
        <taxon>Eukaryota</taxon>
        <taxon>Viridiplantae</taxon>
        <taxon>Streptophyta</taxon>
        <taxon>Embryophyta</taxon>
        <taxon>Tracheophyta</taxon>
        <taxon>Spermatophyta</taxon>
        <taxon>Magnoliopsida</taxon>
        <taxon>Liliopsida</taxon>
        <taxon>Poales</taxon>
        <taxon>Poaceae</taxon>
        <taxon>BOP clade</taxon>
        <taxon>Pooideae</taxon>
        <taxon>Stipodae</taxon>
        <taxon>Brachypodieae</taxon>
        <taxon>Brachypodium</taxon>
    </lineage>
</organism>
<feature type="compositionally biased region" description="Pro residues" evidence="1">
    <location>
        <begin position="7"/>
        <end position="17"/>
    </location>
</feature>
<gene>
    <name evidence="2" type="ORF">BRADI_1g01795v3</name>
</gene>
<dbReference type="InParanoid" id="A0A0Q3J2H4"/>
<proteinExistence type="predicted"/>
<reference evidence="2" key="2">
    <citation type="submission" date="2017-06" db="EMBL/GenBank/DDBJ databases">
        <title>WGS assembly of Brachypodium distachyon.</title>
        <authorList>
            <consortium name="The International Brachypodium Initiative"/>
            <person name="Lucas S."/>
            <person name="Harmon-Smith M."/>
            <person name="Lail K."/>
            <person name="Tice H."/>
            <person name="Grimwood J."/>
            <person name="Bruce D."/>
            <person name="Barry K."/>
            <person name="Shu S."/>
            <person name="Lindquist E."/>
            <person name="Wang M."/>
            <person name="Pitluck S."/>
            <person name="Vogel J.P."/>
            <person name="Garvin D.F."/>
            <person name="Mockler T.C."/>
            <person name="Schmutz J."/>
            <person name="Rokhsar D."/>
            <person name="Bevan M.W."/>
        </authorList>
    </citation>
    <scope>NUCLEOTIDE SEQUENCE</scope>
    <source>
        <strain evidence="2">Bd21</strain>
    </source>
</reference>
<keyword evidence="4" id="KW-1185">Reference proteome</keyword>
<feature type="region of interest" description="Disordered" evidence="1">
    <location>
        <begin position="165"/>
        <end position="191"/>
    </location>
</feature>
<evidence type="ECO:0000256" key="1">
    <source>
        <dbReference type="SAM" id="MobiDB-lite"/>
    </source>
</evidence>
<feature type="region of interest" description="Disordered" evidence="1">
    <location>
        <begin position="1"/>
        <end position="23"/>
    </location>
</feature>
<dbReference type="Gramene" id="KQK12131">
    <property type="protein sequence ID" value="KQK12131"/>
    <property type="gene ID" value="BRADI_1g01795v3"/>
</dbReference>
<evidence type="ECO:0000313" key="3">
    <source>
        <dbReference type="EnsemblPlants" id="KQK12131"/>
    </source>
</evidence>
<accession>A0A0Q3J2H4</accession>
<evidence type="ECO:0000313" key="2">
    <source>
        <dbReference type="EMBL" id="KQK12131.1"/>
    </source>
</evidence>
<reference evidence="2 3" key="1">
    <citation type="journal article" date="2010" name="Nature">
        <title>Genome sequencing and analysis of the model grass Brachypodium distachyon.</title>
        <authorList>
            <consortium name="International Brachypodium Initiative"/>
        </authorList>
    </citation>
    <scope>NUCLEOTIDE SEQUENCE [LARGE SCALE GENOMIC DNA]</scope>
    <source>
        <strain evidence="2 3">Bd21</strain>
    </source>
</reference>